<evidence type="ECO:0000256" key="1">
    <source>
        <dbReference type="SAM" id="MobiDB-lite"/>
    </source>
</evidence>
<feature type="region of interest" description="Disordered" evidence="1">
    <location>
        <begin position="1"/>
        <end position="64"/>
    </location>
</feature>
<accession>I3ZJZ8</accession>
<sequence>MSGLTDEKPVPNQPTPAPAMDADRAAHSNLAPQGTVDLSDQVPNSNFTPEGDQEDVPNIAATAE</sequence>
<organism evidence="2 3">
    <name type="scientific">Terriglobus roseus (strain DSM 18391 / NRRL B-41598 / KBS 63)</name>
    <dbReference type="NCBI Taxonomy" id="926566"/>
    <lineage>
        <taxon>Bacteria</taxon>
        <taxon>Pseudomonadati</taxon>
        <taxon>Acidobacteriota</taxon>
        <taxon>Terriglobia</taxon>
        <taxon>Terriglobales</taxon>
        <taxon>Acidobacteriaceae</taxon>
        <taxon>Terriglobus</taxon>
    </lineage>
</organism>
<gene>
    <name evidence="2" type="ordered locus">Terro_3349</name>
</gene>
<dbReference type="STRING" id="926566.Terro_3349"/>
<dbReference type="KEGG" id="trs:Terro_3349"/>
<evidence type="ECO:0000313" key="3">
    <source>
        <dbReference type="Proteomes" id="UP000006056"/>
    </source>
</evidence>
<evidence type="ECO:0000313" key="2">
    <source>
        <dbReference type="EMBL" id="AFL89566.1"/>
    </source>
</evidence>
<dbReference type="Proteomes" id="UP000006056">
    <property type="component" value="Chromosome"/>
</dbReference>
<keyword evidence="3" id="KW-1185">Reference proteome</keyword>
<dbReference type="HOGENOM" id="CLU_2866309_0_0_0"/>
<name>I3ZJZ8_TERRK</name>
<reference evidence="2 3" key="1">
    <citation type="submission" date="2012-06" db="EMBL/GenBank/DDBJ databases">
        <title>Complete genome of Terriglobus roseus DSM 18391.</title>
        <authorList>
            <consortium name="US DOE Joint Genome Institute (JGI-PGF)"/>
            <person name="Lucas S."/>
            <person name="Copeland A."/>
            <person name="Lapidus A."/>
            <person name="Glavina del Rio T."/>
            <person name="Dalin E."/>
            <person name="Tice H."/>
            <person name="Bruce D."/>
            <person name="Goodwin L."/>
            <person name="Pitluck S."/>
            <person name="Peters L."/>
            <person name="Mikhailova N."/>
            <person name="Munk A.C.C."/>
            <person name="Kyrpides N."/>
            <person name="Mavromatis K."/>
            <person name="Ivanova N."/>
            <person name="Brettin T."/>
            <person name="Detter J.C."/>
            <person name="Han C."/>
            <person name="Larimer F."/>
            <person name="Land M."/>
            <person name="Hauser L."/>
            <person name="Markowitz V."/>
            <person name="Cheng J.-F."/>
            <person name="Hugenholtz P."/>
            <person name="Woyke T."/>
            <person name="Wu D."/>
            <person name="Brambilla E."/>
            <person name="Klenk H.-P."/>
            <person name="Eisen J.A."/>
        </authorList>
    </citation>
    <scope>NUCLEOTIDE SEQUENCE [LARGE SCALE GENOMIC DNA]</scope>
    <source>
        <strain evidence="3">DSM 18391 / NRRL B-41598 / KBS 63</strain>
    </source>
</reference>
<dbReference type="EMBL" id="CP003379">
    <property type="protein sequence ID" value="AFL89566.1"/>
    <property type="molecule type" value="Genomic_DNA"/>
</dbReference>
<protein>
    <submittedName>
        <fullName evidence="2">Uncharacterized protein</fullName>
    </submittedName>
</protein>
<feature type="compositionally biased region" description="Polar residues" evidence="1">
    <location>
        <begin position="30"/>
        <end position="48"/>
    </location>
</feature>
<dbReference type="RefSeq" id="WP_014786827.1">
    <property type="nucleotide sequence ID" value="NC_018014.1"/>
</dbReference>
<dbReference type="OrthoDB" id="9864029at2"/>
<proteinExistence type="predicted"/>
<dbReference type="AlphaFoldDB" id="I3ZJZ8"/>